<protein>
    <recommendedName>
        <fullName evidence="3">Lipoprotein</fullName>
    </recommendedName>
</protein>
<evidence type="ECO:0000313" key="2">
    <source>
        <dbReference type="Proteomes" id="UP001235513"/>
    </source>
</evidence>
<reference evidence="1 2" key="1">
    <citation type="submission" date="2023-07" db="EMBL/GenBank/DDBJ databases">
        <title>Sorghum-associated microbial communities from plants grown in Nebraska, USA.</title>
        <authorList>
            <person name="Schachtman D."/>
        </authorList>
    </citation>
    <scope>NUCLEOTIDE SEQUENCE [LARGE SCALE GENOMIC DNA]</scope>
    <source>
        <strain evidence="1 2">CC351</strain>
    </source>
</reference>
<evidence type="ECO:0008006" key="3">
    <source>
        <dbReference type="Google" id="ProtNLM"/>
    </source>
</evidence>
<dbReference type="PROSITE" id="PS51257">
    <property type="entry name" value="PROKAR_LIPOPROTEIN"/>
    <property type="match status" value="1"/>
</dbReference>
<comment type="caution">
    <text evidence="1">The sequence shown here is derived from an EMBL/GenBank/DDBJ whole genome shotgun (WGS) entry which is preliminary data.</text>
</comment>
<dbReference type="Proteomes" id="UP001235513">
    <property type="component" value="Unassembled WGS sequence"/>
</dbReference>
<dbReference type="RefSeq" id="WP_306843596.1">
    <property type="nucleotide sequence ID" value="NZ_JAUSRL010000003.1"/>
</dbReference>
<evidence type="ECO:0000313" key="1">
    <source>
        <dbReference type="EMBL" id="MDP9960359.1"/>
    </source>
</evidence>
<name>A0ABT9SLQ0_9FLAO</name>
<keyword evidence="2" id="KW-1185">Reference proteome</keyword>
<sequence>MKLPGFFAVFSIVFLFSCNKKKEKEPVITDLLVDSFDFTKDAVFDSTNVPQHLRKIVKDISTLNIYETEQGGKGALDTPANFKNFKKLYKAASEQELLLLTDNKNSVVAVYASVGLSEKNNKYTVPIFQKILKRKGIIHIQNGCILSDDHPAEPVYWKQYYKLKPEELNSDPSLKQLDSMVLFMSNSSDLILTTALRNRTYSVGLKNQIAKQAFEHHRQPALLYLHSWHKKEYAELLQKELASLIENDSIDAGRKRTYISMLLSLNNPGNKKKS</sequence>
<accession>A0ABT9SLQ0</accession>
<gene>
    <name evidence="1" type="ORF">J2T04_002243</name>
</gene>
<dbReference type="EMBL" id="JAUSRL010000003">
    <property type="protein sequence ID" value="MDP9960359.1"/>
    <property type="molecule type" value="Genomic_DNA"/>
</dbReference>
<proteinExistence type="predicted"/>
<organism evidence="1 2">
    <name type="scientific">Chryseobacterium lathyri</name>
    <dbReference type="NCBI Taxonomy" id="395933"/>
    <lineage>
        <taxon>Bacteria</taxon>
        <taxon>Pseudomonadati</taxon>
        <taxon>Bacteroidota</taxon>
        <taxon>Flavobacteriia</taxon>
        <taxon>Flavobacteriales</taxon>
        <taxon>Weeksellaceae</taxon>
        <taxon>Chryseobacterium group</taxon>
        <taxon>Chryseobacterium</taxon>
    </lineage>
</organism>